<dbReference type="EMBL" id="LBMM01016122">
    <property type="protein sequence ID" value="KMQ84541.1"/>
    <property type="molecule type" value="Genomic_DNA"/>
</dbReference>
<evidence type="ECO:0000313" key="5">
    <source>
        <dbReference type="Proteomes" id="UP000036403"/>
    </source>
</evidence>
<keyword evidence="1" id="KW-0862">Zinc</keyword>
<evidence type="ECO:0000256" key="2">
    <source>
        <dbReference type="SAM" id="MobiDB-lite"/>
    </source>
</evidence>
<organism evidence="4 5">
    <name type="scientific">Lasius niger</name>
    <name type="common">Black garden ant</name>
    <dbReference type="NCBI Taxonomy" id="67767"/>
    <lineage>
        <taxon>Eukaryota</taxon>
        <taxon>Metazoa</taxon>
        <taxon>Ecdysozoa</taxon>
        <taxon>Arthropoda</taxon>
        <taxon>Hexapoda</taxon>
        <taxon>Insecta</taxon>
        <taxon>Pterygota</taxon>
        <taxon>Neoptera</taxon>
        <taxon>Endopterygota</taxon>
        <taxon>Hymenoptera</taxon>
        <taxon>Apocrita</taxon>
        <taxon>Aculeata</taxon>
        <taxon>Formicoidea</taxon>
        <taxon>Formicidae</taxon>
        <taxon>Formicinae</taxon>
        <taxon>Lasius</taxon>
        <taxon>Lasius</taxon>
    </lineage>
</organism>
<feature type="region of interest" description="Disordered" evidence="2">
    <location>
        <begin position="74"/>
        <end position="107"/>
    </location>
</feature>
<protein>
    <recommendedName>
        <fullName evidence="3">CCHC-type domain-containing protein</fullName>
    </recommendedName>
</protein>
<sequence length="203" mass="23191">MQKIDSRKWMPNKESFDDYAIDKLALMYRVDLPEQDRIHLLVSGIQQTALKATALAITDDKLDGFLEEMRKITQGTEEWDKKPTTNKQDTKPKDGSCKNCGKKGHNAKECRSEGDIILGREFLTKGKLTLVYNPAAKGDREKINLFANLPLCVDNNRETETLESTMSKHEIDYGQDTKIRLEKLVRDISKQITIPVDDQYAVE</sequence>
<proteinExistence type="predicted"/>
<keyword evidence="1" id="KW-0479">Metal-binding</keyword>
<reference evidence="4 5" key="1">
    <citation type="submission" date="2015-04" db="EMBL/GenBank/DDBJ databases">
        <title>Lasius niger genome sequencing.</title>
        <authorList>
            <person name="Konorov E.A."/>
            <person name="Nikitin M.A."/>
            <person name="Kirill M.V."/>
            <person name="Chang P."/>
        </authorList>
    </citation>
    <scope>NUCLEOTIDE SEQUENCE [LARGE SCALE GENOMIC DNA]</scope>
    <source>
        <tissue evidence="4">Whole</tissue>
    </source>
</reference>
<dbReference type="Proteomes" id="UP000036403">
    <property type="component" value="Unassembled WGS sequence"/>
</dbReference>
<dbReference type="GO" id="GO:0003676">
    <property type="term" value="F:nucleic acid binding"/>
    <property type="evidence" value="ECO:0007669"/>
    <property type="project" value="InterPro"/>
</dbReference>
<dbReference type="OrthoDB" id="7555284at2759"/>
<evidence type="ECO:0000259" key="3">
    <source>
        <dbReference type="PROSITE" id="PS50158"/>
    </source>
</evidence>
<comment type="caution">
    <text evidence="4">The sequence shown here is derived from an EMBL/GenBank/DDBJ whole genome shotgun (WGS) entry which is preliminary data.</text>
</comment>
<gene>
    <name evidence="4" type="ORF">RF55_17574</name>
</gene>
<dbReference type="AlphaFoldDB" id="A0A0J7K2V8"/>
<name>A0A0J7K2V8_LASNI</name>
<dbReference type="PaxDb" id="67767-A0A0J7K2V8"/>
<feature type="compositionally biased region" description="Basic and acidic residues" evidence="2">
    <location>
        <begin position="78"/>
        <end position="96"/>
    </location>
</feature>
<evidence type="ECO:0000313" key="4">
    <source>
        <dbReference type="EMBL" id="KMQ84541.1"/>
    </source>
</evidence>
<dbReference type="SUPFAM" id="SSF57756">
    <property type="entry name" value="Retrovirus zinc finger-like domains"/>
    <property type="match status" value="1"/>
</dbReference>
<keyword evidence="5" id="KW-1185">Reference proteome</keyword>
<dbReference type="InterPro" id="IPR001878">
    <property type="entry name" value="Znf_CCHC"/>
</dbReference>
<evidence type="ECO:0000256" key="1">
    <source>
        <dbReference type="PROSITE-ProRule" id="PRU00047"/>
    </source>
</evidence>
<accession>A0A0J7K2V8</accession>
<dbReference type="GO" id="GO:0008270">
    <property type="term" value="F:zinc ion binding"/>
    <property type="evidence" value="ECO:0007669"/>
    <property type="project" value="UniProtKB-KW"/>
</dbReference>
<keyword evidence="1" id="KW-0863">Zinc-finger</keyword>
<dbReference type="Gene3D" id="4.10.60.10">
    <property type="entry name" value="Zinc finger, CCHC-type"/>
    <property type="match status" value="1"/>
</dbReference>
<dbReference type="InterPro" id="IPR036875">
    <property type="entry name" value="Znf_CCHC_sf"/>
</dbReference>
<dbReference type="PROSITE" id="PS50158">
    <property type="entry name" value="ZF_CCHC"/>
    <property type="match status" value="1"/>
</dbReference>
<feature type="non-terminal residue" evidence="4">
    <location>
        <position position="203"/>
    </location>
</feature>
<feature type="domain" description="CCHC-type" evidence="3">
    <location>
        <begin position="97"/>
        <end position="112"/>
    </location>
</feature>